<evidence type="ECO:0000313" key="2">
    <source>
        <dbReference type="Proteomes" id="UP001159100"/>
    </source>
</evidence>
<dbReference type="Proteomes" id="UP001159100">
    <property type="component" value="Unassembled WGS sequence"/>
</dbReference>
<dbReference type="EMBL" id="JARBWL010000002">
    <property type="protein sequence ID" value="MDI2595374.1"/>
    <property type="molecule type" value="Genomic_DNA"/>
</dbReference>
<accession>A0ABT6QWV5</accession>
<organism evidence="1 2">
    <name type="scientific">Pseudomonas fungipugnans</name>
    <dbReference type="NCBI Taxonomy" id="3024217"/>
    <lineage>
        <taxon>Bacteria</taxon>
        <taxon>Pseudomonadati</taxon>
        <taxon>Pseudomonadota</taxon>
        <taxon>Gammaproteobacteria</taxon>
        <taxon>Pseudomonadales</taxon>
        <taxon>Pseudomonadaceae</taxon>
        <taxon>Pseudomonas</taxon>
    </lineage>
</organism>
<reference evidence="1 2" key="1">
    <citation type="submission" date="2023-02" db="EMBL/GenBank/DDBJ databases">
        <title>Pseudomonas chrutzelriedensis sp. nov., a potently antifungal strain isolated from moss.</title>
        <authorList>
            <person name="Schnyder A."/>
            <person name="Kalawong R."/>
            <person name="Eberl L."/>
            <person name="Agnoli K."/>
        </authorList>
    </citation>
    <scope>NUCLEOTIDE SEQUENCE [LARGE SCALE GENOMIC DNA]</scope>
    <source>
        <strain evidence="1 2">681</strain>
    </source>
</reference>
<name>A0ABT6QWV5_9PSED</name>
<evidence type="ECO:0000313" key="1">
    <source>
        <dbReference type="EMBL" id="MDI2595374.1"/>
    </source>
</evidence>
<keyword evidence="2" id="KW-1185">Reference proteome</keyword>
<comment type="caution">
    <text evidence="1">The sequence shown here is derived from an EMBL/GenBank/DDBJ whole genome shotgun (WGS) entry which is preliminary data.</text>
</comment>
<gene>
    <name evidence="1" type="ORF">POF45_28700</name>
</gene>
<sequence length="94" mass="10573">MAISAMAIYQAVYETKQLSWSFFFFSWRKNKAYWLAPTGVLIPQRVTPAAGRFERPLKAKSFDKFGTFFGNANDFSPAWVSLPSSRSNVPGAGR</sequence>
<protein>
    <submittedName>
        <fullName evidence="1">Uncharacterized protein</fullName>
    </submittedName>
</protein>
<dbReference type="RefSeq" id="WP_282317477.1">
    <property type="nucleotide sequence ID" value="NZ_JARBWL010000002.1"/>
</dbReference>
<proteinExistence type="predicted"/>